<dbReference type="PIRSF" id="PIRSF004553">
    <property type="entry name" value="CHP00095"/>
    <property type="match status" value="1"/>
</dbReference>
<proteinExistence type="predicted"/>
<name>A0ABW4DVP2_9RHOB</name>
<dbReference type="InterPro" id="IPR029063">
    <property type="entry name" value="SAM-dependent_MTases_sf"/>
</dbReference>
<dbReference type="Gene3D" id="3.40.50.150">
    <property type="entry name" value="Vaccinia Virus protein VP39"/>
    <property type="match status" value="1"/>
</dbReference>
<dbReference type="EC" id="2.1.1.171" evidence="3"/>
<dbReference type="PANTHER" id="PTHR43542:SF1">
    <property type="entry name" value="METHYLTRANSFERASE"/>
    <property type="match status" value="1"/>
</dbReference>
<accession>A0ABW4DVP2</accession>
<dbReference type="NCBIfam" id="TIGR00095">
    <property type="entry name" value="16S rRNA (guanine(966)-N(2))-methyltransferase RsmD"/>
    <property type="match status" value="1"/>
</dbReference>
<evidence type="ECO:0000313" key="4">
    <source>
        <dbReference type="Proteomes" id="UP001597302"/>
    </source>
</evidence>
<dbReference type="GO" id="GO:0052913">
    <property type="term" value="F:16S rRNA (guanine(966)-N(2))-methyltransferase activity"/>
    <property type="evidence" value="ECO:0007669"/>
    <property type="project" value="UniProtKB-EC"/>
</dbReference>
<dbReference type="EMBL" id="JBHTOQ010000004">
    <property type="protein sequence ID" value="MFD1480651.1"/>
    <property type="molecule type" value="Genomic_DNA"/>
</dbReference>
<dbReference type="PANTHER" id="PTHR43542">
    <property type="entry name" value="METHYLTRANSFERASE"/>
    <property type="match status" value="1"/>
</dbReference>
<dbReference type="CDD" id="cd02440">
    <property type="entry name" value="AdoMet_MTases"/>
    <property type="match status" value="1"/>
</dbReference>
<evidence type="ECO:0000256" key="1">
    <source>
        <dbReference type="ARBA" id="ARBA00022603"/>
    </source>
</evidence>
<organism evidence="3 4">
    <name type="scientific">Paracoccus nototheniae</name>
    <dbReference type="NCBI Taxonomy" id="2489002"/>
    <lineage>
        <taxon>Bacteria</taxon>
        <taxon>Pseudomonadati</taxon>
        <taxon>Pseudomonadota</taxon>
        <taxon>Alphaproteobacteria</taxon>
        <taxon>Rhodobacterales</taxon>
        <taxon>Paracoccaceae</taxon>
        <taxon>Paracoccus</taxon>
    </lineage>
</organism>
<dbReference type="Proteomes" id="UP001597302">
    <property type="component" value="Unassembled WGS sequence"/>
</dbReference>
<gene>
    <name evidence="3" type="primary">rsmD</name>
    <name evidence="3" type="ORF">ACFQ5P_05035</name>
</gene>
<comment type="caution">
    <text evidence="3">The sequence shown here is derived from an EMBL/GenBank/DDBJ whole genome shotgun (WGS) entry which is preliminary data.</text>
</comment>
<sequence>MRIVGGRLRGLKLAELGEGDAPAHLRPTTDRVREAIFNLLINGNQGNPLPGARVLDLFAGTGALGLEALSRGALHVTFVDDGATSARLIRQNVDKARAGEATALLRRDATRLGPCDGPGFDVVFLDPPYGQGKGEAAIASALSGGWLAPGATVIWEEQRRPLLPAALTLLDSRSYGQTVVTRARRVADD</sequence>
<keyword evidence="2 3" id="KW-0808">Transferase</keyword>
<dbReference type="PROSITE" id="PS00092">
    <property type="entry name" value="N6_MTASE"/>
    <property type="match status" value="1"/>
</dbReference>
<dbReference type="InterPro" id="IPR002052">
    <property type="entry name" value="DNA_methylase_N6_adenine_CS"/>
</dbReference>
<dbReference type="InterPro" id="IPR004398">
    <property type="entry name" value="RNA_MeTrfase_RsmD"/>
</dbReference>
<evidence type="ECO:0000313" key="3">
    <source>
        <dbReference type="EMBL" id="MFD1480651.1"/>
    </source>
</evidence>
<dbReference type="SUPFAM" id="SSF53335">
    <property type="entry name" value="S-adenosyl-L-methionine-dependent methyltransferases"/>
    <property type="match status" value="1"/>
</dbReference>
<dbReference type="RefSeq" id="WP_131576875.1">
    <property type="nucleotide sequence ID" value="NZ_CBCSAJ010000168.1"/>
</dbReference>
<dbReference type="Pfam" id="PF03602">
    <property type="entry name" value="Cons_hypoth95"/>
    <property type="match status" value="1"/>
</dbReference>
<evidence type="ECO:0000256" key="2">
    <source>
        <dbReference type="ARBA" id="ARBA00022679"/>
    </source>
</evidence>
<keyword evidence="1 3" id="KW-0489">Methyltransferase</keyword>
<keyword evidence="4" id="KW-1185">Reference proteome</keyword>
<protein>
    <submittedName>
        <fullName evidence="3">16S rRNA (Guanine(966)-N(2))-methyltransferase RsmD</fullName>
        <ecNumber evidence="3">2.1.1.171</ecNumber>
    </submittedName>
</protein>
<reference evidence="4" key="1">
    <citation type="journal article" date="2019" name="Int. J. Syst. Evol. Microbiol.">
        <title>The Global Catalogue of Microorganisms (GCM) 10K type strain sequencing project: providing services to taxonomists for standard genome sequencing and annotation.</title>
        <authorList>
            <consortium name="The Broad Institute Genomics Platform"/>
            <consortium name="The Broad Institute Genome Sequencing Center for Infectious Disease"/>
            <person name="Wu L."/>
            <person name="Ma J."/>
        </authorList>
    </citation>
    <scope>NUCLEOTIDE SEQUENCE [LARGE SCALE GENOMIC DNA]</scope>
    <source>
        <strain evidence="4">CCM 8875</strain>
    </source>
</reference>